<keyword evidence="3" id="KW-1185">Reference proteome</keyword>
<protein>
    <recommendedName>
        <fullName evidence="4">Tetratricopeptide repeat protein</fullName>
    </recommendedName>
</protein>
<dbReference type="AlphaFoldDB" id="A0AAX4HM12"/>
<keyword evidence="1" id="KW-0802">TPR repeat</keyword>
<dbReference type="InterPro" id="IPR019734">
    <property type="entry name" value="TPR_rpt"/>
</dbReference>
<reference evidence="2 3" key="1">
    <citation type="submission" date="2023-11" db="EMBL/GenBank/DDBJ databases">
        <title>Peredibacter starrii A3.12.</title>
        <authorList>
            <person name="Mitchell R.J."/>
        </authorList>
    </citation>
    <scope>NUCLEOTIDE SEQUENCE [LARGE SCALE GENOMIC DNA]</scope>
    <source>
        <strain evidence="2 3">A3.12</strain>
    </source>
</reference>
<dbReference type="Proteomes" id="UP001324634">
    <property type="component" value="Chromosome"/>
</dbReference>
<proteinExistence type="predicted"/>
<evidence type="ECO:0008006" key="4">
    <source>
        <dbReference type="Google" id="ProtNLM"/>
    </source>
</evidence>
<dbReference type="SUPFAM" id="SSF48452">
    <property type="entry name" value="TPR-like"/>
    <property type="match status" value="1"/>
</dbReference>
<dbReference type="KEGG" id="psti:SOO65_16890"/>
<dbReference type="RefSeq" id="WP_321393066.1">
    <property type="nucleotide sequence ID" value="NZ_CP139487.1"/>
</dbReference>
<dbReference type="EMBL" id="CP139487">
    <property type="protein sequence ID" value="WPU64372.1"/>
    <property type="molecule type" value="Genomic_DNA"/>
</dbReference>
<evidence type="ECO:0000256" key="1">
    <source>
        <dbReference type="PROSITE-ProRule" id="PRU00339"/>
    </source>
</evidence>
<evidence type="ECO:0000313" key="2">
    <source>
        <dbReference type="EMBL" id="WPU64372.1"/>
    </source>
</evidence>
<dbReference type="Gene3D" id="1.25.40.10">
    <property type="entry name" value="Tetratricopeptide repeat domain"/>
    <property type="match status" value="1"/>
</dbReference>
<evidence type="ECO:0000313" key="3">
    <source>
        <dbReference type="Proteomes" id="UP001324634"/>
    </source>
</evidence>
<feature type="repeat" description="TPR" evidence="1">
    <location>
        <begin position="163"/>
        <end position="196"/>
    </location>
</feature>
<dbReference type="PROSITE" id="PS50005">
    <property type="entry name" value="TPR"/>
    <property type="match status" value="1"/>
</dbReference>
<organism evidence="2 3">
    <name type="scientific">Peredibacter starrii</name>
    <dbReference type="NCBI Taxonomy" id="28202"/>
    <lineage>
        <taxon>Bacteria</taxon>
        <taxon>Pseudomonadati</taxon>
        <taxon>Bdellovibrionota</taxon>
        <taxon>Bacteriovoracia</taxon>
        <taxon>Bacteriovoracales</taxon>
        <taxon>Bacteriovoracaceae</taxon>
        <taxon>Peredibacter</taxon>
    </lineage>
</organism>
<name>A0AAX4HM12_9BACT</name>
<dbReference type="InterPro" id="IPR011990">
    <property type="entry name" value="TPR-like_helical_dom_sf"/>
</dbReference>
<accession>A0AAX4HM12</accession>
<dbReference type="PROSITE" id="PS51257">
    <property type="entry name" value="PROKAR_LIPOPROTEIN"/>
    <property type="match status" value="1"/>
</dbReference>
<sequence length="234" mass="26159">MKYSLIPVATLILLSSCSWYRDLERSLVEDDEKQMKRTSRTVPRAQYDQLLVKYEELSKKYEALKERPPGSQDTLVDELQRTQSENFAQPSSNVETETVNVFPPAGVGAAAPSQPSAPIQVPDDVESQLSLYRRGLALKASNPGEATKIFQQLENQAVSPVKVRAKFQIGELLLGRGQYDLALQVFEDIINKNAESGVVLDALKYAVICTEKLGIANKKDQYTSMLNDVFETRE</sequence>
<gene>
    <name evidence="2" type="ORF">SOO65_16890</name>
</gene>